<comment type="caution">
    <text evidence="2">The sequence shown here is derived from an EMBL/GenBank/DDBJ whole genome shotgun (WGS) entry which is preliminary data.</text>
</comment>
<organism evidence="2 3">
    <name type="scientific">Kaistella haifensis DSM 19056</name>
    <dbReference type="NCBI Taxonomy" id="1450526"/>
    <lineage>
        <taxon>Bacteria</taxon>
        <taxon>Pseudomonadati</taxon>
        <taxon>Bacteroidota</taxon>
        <taxon>Flavobacteriia</taxon>
        <taxon>Flavobacteriales</taxon>
        <taxon>Weeksellaceae</taxon>
        <taxon>Chryseobacterium group</taxon>
        <taxon>Kaistella</taxon>
    </lineage>
</organism>
<keyword evidence="1" id="KW-0812">Transmembrane</keyword>
<keyword evidence="1" id="KW-1133">Transmembrane helix</keyword>
<feature type="transmembrane region" description="Helical" evidence="1">
    <location>
        <begin position="89"/>
        <end position="110"/>
    </location>
</feature>
<protein>
    <submittedName>
        <fullName evidence="2">Phage holin family protein</fullName>
    </submittedName>
</protein>
<evidence type="ECO:0000313" key="2">
    <source>
        <dbReference type="EMBL" id="OWK97735.1"/>
    </source>
</evidence>
<keyword evidence="1" id="KW-0472">Membrane</keyword>
<dbReference type="AlphaFoldDB" id="A0A246B8K0"/>
<feature type="transmembrane region" description="Helical" evidence="1">
    <location>
        <begin position="32"/>
        <end position="50"/>
    </location>
</feature>
<dbReference type="Pfam" id="PF04020">
    <property type="entry name" value="Phage_holin_4_2"/>
    <property type="match status" value="1"/>
</dbReference>
<keyword evidence="3" id="KW-1185">Reference proteome</keyword>
<dbReference type="RefSeq" id="WP_031503213.1">
    <property type="nucleotide sequence ID" value="NZ_JASZ02000021.1"/>
</dbReference>
<evidence type="ECO:0000313" key="3">
    <source>
        <dbReference type="Proteomes" id="UP000197587"/>
    </source>
</evidence>
<name>A0A246B8K0_9FLAO</name>
<reference evidence="2 3" key="2">
    <citation type="submission" date="2017-05" db="EMBL/GenBank/DDBJ databases">
        <title>Genome of Chryseobacterium haifense.</title>
        <authorList>
            <person name="Newman J.D."/>
        </authorList>
    </citation>
    <scope>NUCLEOTIDE SEQUENCE [LARGE SCALE GENOMIC DNA]</scope>
    <source>
        <strain evidence="2 3">DSM 19056</strain>
    </source>
</reference>
<dbReference type="PANTHER" id="PTHR37309:SF1">
    <property type="entry name" value="SLR0284 PROTEIN"/>
    <property type="match status" value="1"/>
</dbReference>
<sequence>MNLIIRLLVTAIVAFFLTKVLSGVHIDGFSTAIVFAIVLGVLNLIVTPILKILGLPLTILTLGLFSLVINALVILIADYFIDGMQVDGFWWAFIFSIALSLITSLLSGIYTSSKD</sequence>
<proteinExistence type="predicted"/>
<dbReference type="InterPro" id="IPR007165">
    <property type="entry name" value="Phage_holin_4_2"/>
</dbReference>
<reference evidence="2 3" key="1">
    <citation type="submission" date="2014-01" db="EMBL/GenBank/DDBJ databases">
        <authorList>
            <consortium name="Genome Consortium for Active Teaching"/>
            <person name="Sontag T.C."/>
            <person name="Newman J.D."/>
        </authorList>
    </citation>
    <scope>NUCLEOTIDE SEQUENCE [LARGE SCALE GENOMIC DNA]</scope>
    <source>
        <strain evidence="2 3">DSM 19056</strain>
    </source>
</reference>
<evidence type="ECO:0000256" key="1">
    <source>
        <dbReference type="SAM" id="Phobius"/>
    </source>
</evidence>
<dbReference type="PANTHER" id="PTHR37309">
    <property type="entry name" value="SLR0284 PROTEIN"/>
    <property type="match status" value="1"/>
</dbReference>
<gene>
    <name evidence="2" type="ORF">AP75_09645</name>
</gene>
<accession>A0A246B8K0</accession>
<dbReference type="Proteomes" id="UP000197587">
    <property type="component" value="Unassembled WGS sequence"/>
</dbReference>
<feature type="transmembrane region" description="Helical" evidence="1">
    <location>
        <begin position="57"/>
        <end position="77"/>
    </location>
</feature>
<dbReference type="EMBL" id="JASZ02000021">
    <property type="protein sequence ID" value="OWK97735.1"/>
    <property type="molecule type" value="Genomic_DNA"/>
</dbReference>